<sequence>MSGCVREEVDTLTREYEWLVATELPSMFKDIGRLLEAIVAQLAPDPRTTRPSRIPISCPNGHLRGHVVVLGACVTQAEVERRLPKKGNTSGNPTEFSTRIDSDTPYHEVRQAKQPFMLGGSMKGYVFKHRDTWMVVDAEEIGLCEVPTFSSVLGLLHDAQHLTQAVTSQLSVFQALDADLQRHGHVRGLNSPTTVETA</sequence>
<evidence type="ECO:0000313" key="2">
    <source>
        <dbReference type="Proteomes" id="UP000007799"/>
    </source>
</evidence>
<organism evidence="2">
    <name type="scientific">Salpingoeca rosetta (strain ATCC 50818 / BSB-021)</name>
    <dbReference type="NCBI Taxonomy" id="946362"/>
    <lineage>
        <taxon>Eukaryota</taxon>
        <taxon>Choanoflagellata</taxon>
        <taxon>Craspedida</taxon>
        <taxon>Salpingoecidae</taxon>
        <taxon>Salpingoeca</taxon>
    </lineage>
</organism>
<dbReference type="GeneID" id="16076347"/>
<proteinExistence type="predicted"/>
<dbReference type="InParanoid" id="F2U4F8"/>
<dbReference type="AlphaFoldDB" id="F2U4F8"/>
<dbReference type="EMBL" id="GL832961">
    <property type="protein sequence ID" value="EGD82524.1"/>
    <property type="molecule type" value="Genomic_DNA"/>
</dbReference>
<dbReference type="RefSeq" id="XP_004995760.1">
    <property type="nucleotide sequence ID" value="XM_004995703.1"/>
</dbReference>
<gene>
    <name evidence="1" type="ORF">PTSG_03174</name>
</gene>
<evidence type="ECO:0000313" key="1">
    <source>
        <dbReference type="EMBL" id="EGD82524.1"/>
    </source>
</evidence>
<accession>F2U4F8</accession>
<dbReference type="Proteomes" id="UP000007799">
    <property type="component" value="Unassembled WGS sequence"/>
</dbReference>
<dbReference type="KEGG" id="sre:PTSG_03174"/>
<protein>
    <submittedName>
        <fullName evidence="1">Uncharacterized protein</fullName>
    </submittedName>
</protein>
<name>F2U4F8_SALR5</name>
<reference evidence="1" key="1">
    <citation type="submission" date="2009-08" db="EMBL/GenBank/DDBJ databases">
        <title>Annotation of Salpingoeca rosetta.</title>
        <authorList>
            <consortium name="The Broad Institute Genome Sequencing Platform"/>
            <person name="Russ C."/>
            <person name="Cuomo C."/>
            <person name="Burger G."/>
            <person name="Gray M.W."/>
            <person name="Holland P.W.H."/>
            <person name="King N."/>
            <person name="Lang F.B.F."/>
            <person name="Roger A.J."/>
            <person name="Ruiz-Trillo I."/>
            <person name="Young S.K."/>
            <person name="Zeng Q."/>
            <person name="Gargeya S."/>
            <person name="Alvarado L."/>
            <person name="Berlin A."/>
            <person name="Chapman S.B."/>
            <person name="Chen Z."/>
            <person name="Freedman E."/>
            <person name="Gellesch M."/>
            <person name="Goldberg J."/>
            <person name="Griggs A."/>
            <person name="Gujja S."/>
            <person name="Heilman E."/>
            <person name="Heiman D."/>
            <person name="Howarth C."/>
            <person name="Mehta T."/>
            <person name="Neiman D."/>
            <person name="Pearson M."/>
            <person name="Roberts A."/>
            <person name="Saif S."/>
            <person name="Shea T."/>
            <person name="Shenoy N."/>
            <person name="Sisk P."/>
            <person name="Stolte C."/>
            <person name="Sykes S."/>
            <person name="White J."/>
            <person name="Yandava C."/>
            <person name="Haas B."/>
            <person name="Nusbaum C."/>
            <person name="Birren B."/>
        </authorList>
    </citation>
    <scope>NUCLEOTIDE SEQUENCE [LARGE SCALE GENOMIC DNA]</scope>
    <source>
        <strain evidence="1">ATCC 50818</strain>
    </source>
</reference>
<keyword evidence="2" id="KW-1185">Reference proteome</keyword>